<accession>A0A2P8HM79</accession>
<keyword evidence="1" id="KW-1133">Transmembrane helix</keyword>
<keyword evidence="4" id="KW-1185">Reference proteome</keyword>
<dbReference type="PANTHER" id="PTHR23028">
    <property type="entry name" value="ACETYLTRANSFERASE"/>
    <property type="match status" value="1"/>
</dbReference>
<dbReference type="InterPro" id="IPR002656">
    <property type="entry name" value="Acyl_transf_3_dom"/>
</dbReference>
<feature type="transmembrane region" description="Helical" evidence="1">
    <location>
        <begin position="157"/>
        <end position="176"/>
    </location>
</feature>
<dbReference type="RefSeq" id="WP_106527789.1">
    <property type="nucleotide sequence ID" value="NZ_PYAW01000002.1"/>
</dbReference>
<gene>
    <name evidence="3" type="ORF">CLV51_102171</name>
</gene>
<reference evidence="3 4" key="1">
    <citation type="submission" date="2018-03" db="EMBL/GenBank/DDBJ databases">
        <title>Genomic Encyclopedia of Archaeal and Bacterial Type Strains, Phase II (KMG-II): from individual species to whole genera.</title>
        <authorList>
            <person name="Goeker M."/>
        </authorList>
    </citation>
    <scope>NUCLEOTIDE SEQUENCE [LARGE SCALE GENOMIC DNA]</scope>
    <source>
        <strain evidence="3 4">DSM 24859</strain>
    </source>
</reference>
<feature type="transmembrane region" description="Helical" evidence="1">
    <location>
        <begin position="101"/>
        <end position="117"/>
    </location>
</feature>
<feature type="transmembrane region" description="Helical" evidence="1">
    <location>
        <begin position="206"/>
        <end position="224"/>
    </location>
</feature>
<evidence type="ECO:0000256" key="1">
    <source>
        <dbReference type="SAM" id="Phobius"/>
    </source>
</evidence>
<evidence type="ECO:0000313" key="4">
    <source>
        <dbReference type="Proteomes" id="UP000240971"/>
    </source>
</evidence>
<feature type="transmembrane region" description="Helical" evidence="1">
    <location>
        <begin position="231"/>
        <end position="249"/>
    </location>
</feature>
<comment type="caution">
    <text evidence="3">The sequence shown here is derived from an EMBL/GenBank/DDBJ whole genome shotgun (WGS) entry which is preliminary data.</text>
</comment>
<dbReference type="GO" id="GO:0016747">
    <property type="term" value="F:acyltransferase activity, transferring groups other than amino-acyl groups"/>
    <property type="evidence" value="ECO:0007669"/>
    <property type="project" value="InterPro"/>
</dbReference>
<feature type="transmembrane region" description="Helical" evidence="1">
    <location>
        <begin position="322"/>
        <end position="342"/>
    </location>
</feature>
<feature type="transmembrane region" description="Helical" evidence="1">
    <location>
        <begin position="286"/>
        <end position="310"/>
    </location>
</feature>
<dbReference type="GO" id="GO:0000271">
    <property type="term" value="P:polysaccharide biosynthetic process"/>
    <property type="evidence" value="ECO:0007669"/>
    <property type="project" value="TreeGrafter"/>
</dbReference>
<dbReference type="Proteomes" id="UP000240971">
    <property type="component" value="Unassembled WGS sequence"/>
</dbReference>
<dbReference type="AlphaFoldDB" id="A0A2P8HM79"/>
<name>A0A2P8HM79_CHINA</name>
<dbReference type="OrthoDB" id="9767863at2"/>
<proteinExistence type="predicted"/>
<dbReference type="GO" id="GO:0016020">
    <property type="term" value="C:membrane"/>
    <property type="evidence" value="ECO:0007669"/>
    <property type="project" value="TreeGrafter"/>
</dbReference>
<evidence type="ECO:0000259" key="2">
    <source>
        <dbReference type="Pfam" id="PF01757"/>
    </source>
</evidence>
<dbReference type="Pfam" id="PF01757">
    <property type="entry name" value="Acyl_transf_3"/>
    <property type="match status" value="1"/>
</dbReference>
<protein>
    <submittedName>
        <fullName evidence="3">Peptidoglycan/LPS O-acetylase OafA/YrhL</fullName>
    </submittedName>
</protein>
<sequence length="401" mass="47275">MRTKTQHFYSLDAIRGFSAIIIVLYHWRHFFLIGDKTLPGAFDKTQLPLYTWFAILYDDGALAVDMFFLLSGFIFFWLYADRIINRKTSLRVFFCYRFTRLYPLVIVTLLIVAFLQWDMINLTGHYFVYQYNDPYHFILNLFCINSWGLEKGPSFNGPVWTVSVEVLLYIVFFLICRMRLHKKWILFALVAIGALIQHFYTPIGQGLYSFFLGALTYYLYKWILKQHNGQKLLNIITVITILLWVMILTEYKYSYLLLTWKKLVHQHLPHSSPTFADSSFSLCRNVFFRTIVSPISILSIVLWETSTGFLKEKWAFLGNYSYACYLLHFPLQLLAVIVAHTFGLRLEMLRTPYALLLFFIILLPLSLATYYYFELPLQQMLRKKILKKREPVIIPGANAIT</sequence>
<dbReference type="EMBL" id="PYAW01000002">
    <property type="protein sequence ID" value="PSL47325.1"/>
    <property type="molecule type" value="Genomic_DNA"/>
</dbReference>
<organism evidence="3 4">
    <name type="scientific">Chitinophaga niastensis</name>
    <dbReference type="NCBI Taxonomy" id="536980"/>
    <lineage>
        <taxon>Bacteria</taxon>
        <taxon>Pseudomonadati</taxon>
        <taxon>Bacteroidota</taxon>
        <taxon>Chitinophagia</taxon>
        <taxon>Chitinophagales</taxon>
        <taxon>Chitinophagaceae</taxon>
        <taxon>Chitinophaga</taxon>
    </lineage>
</organism>
<feature type="transmembrane region" description="Helical" evidence="1">
    <location>
        <begin position="7"/>
        <end position="27"/>
    </location>
</feature>
<dbReference type="PANTHER" id="PTHR23028:SF53">
    <property type="entry name" value="ACYL_TRANSF_3 DOMAIN-CONTAINING PROTEIN"/>
    <property type="match status" value="1"/>
</dbReference>
<feature type="transmembrane region" description="Helical" evidence="1">
    <location>
        <begin position="183"/>
        <end position="200"/>
    </location>
</feature>
<feature type="transmembrane region" description="Helical" evidence="1">
    <location>
        <begin position="60"/>
        <end position="80"/>
    </location>
</feature>
<dbReference type="InterPro" id="IPR050879">
    <property type="entry name" value="Acyltransferase_3"/>
</dbReference>
<keyword evidence="1" id="KW-0472">Membrane</keyword>
<evidence type="ECO:0000313" key="3">
    <source>
        <dbReference type="EMBL" id="PSL47325.1"/>
    </source>
</evidence>
<keyword evidence="1" id="KW-0812">Transmembrane</keyword>
<feature type="transmembrane region" description="Helical" evidence="1">
    <location>
        <begin position="354"/>
        <end position="373"/>
    </location>
</feature>
<feature type="domain" description="Acyltransferase 3" evidence="2">
    <location>
        <begin position="9"/>
        <end position="368"/>
    </location>
</feature>